<reference evidence="2" key="1">
    <citation type="journal article" date="2019" name="Int. J. Syst. Evol. Microbiol.">
        <title>The Global Catalogue of Microorganisms (GCM) 10K type strain sequencing project: providing services to taxonomists for standard genome sequencing and annotation.</title>
        <authorList>
            <consortium name="The Broad Institute Genomics Platform"/>
            <consortium name="The Broad Institute Genome Sequencing Center for Infectious Disease"/>
            <person name="Wu L."/>
            <person name="Ma J."/>
        </authorList>
    </citation>
    <scope>NUCLEOTIDE SEQUENCE [LARGE SCALE GENOMIC DNA]</scope>
    <source>
        <strain evidence="2">CECT 7398</strain>
    </source>
</reference>
<name>A0ABT8BZ05_9VIBR</name>
<dbReference type="EMBL" id="JAUFQC010000027">
    <property type="protein sequence ID" value="MDN3611320.1"/>
    <property type="molecule type" value="Genomic_DNA"/>
</dbReference>
<dbReference type="RefSeq" id="WP_170882828.1">
    <property type="nucleotide sequence ID" value="NZ_JABEYA020000006.1"/>
</dbReference>
<comment type="caution">
    <text evidence="1">The sequence shown here is derived from an EMBL/GenBank/DDBJ whole genome shotgun (WGS) entry which is preliminary data.</text>
</comment>
<evidence type="ECO:0000313" key="1">
    <source>
        <dbReference type="EMBL" id="MDN3611320.1"/>
    </source>
</evidence>
<accession>A0ABT8BZ05</accession>
<gene>
    <name evidence="1" type="ORF">QWZ16_17100</name>
</gene>
<organism evidence="1 2">
    <name type="scientific">Vibrio ostreicida</name>
    <dbReference type="NCBI Taxonomy" id="526588"/>
    <lineage>
        <taxon>Bacteria</taxon>
        <taxon>Pseudomonadati</taxon>
        <taxon>Pseudomonadota</taxon>
        <taxon>Gammaproteobacteria</taxon>
        <taxon>Vibrionales</taxon>
        <taxon>Vibrionaceae</taxon>
        <taxon>Vibrio</taxon>
    </lineage>
</organism>
<keyword evidence="2" id="KW-1185">Reference proteome</keyword>
<evidence type="ECO:0000313" key="2">
    <source>
        <dbReference type="Proteomes" id="UP001238540"/>
    </source>
</evidence>
<proteinExistence type="predicted"/>
<sequence>MLDEAILVVSDGVIIKVENGIKMTLQMTLNTAGVMQEYNEFERQRINSFSRVSKSDVS</sequence>
<dbReference type="Proteomes" id="UP001238540">
    <property type="component" value="Unassembled WGS sequence"/>
</dbReference>
<protein>
    <submittedName>
        <fullName evidence="1">Uncharacterized protein</fullName>
    </submittedName>
</protein>